<keyword evidence="2" id="KW-1133">Transmembrane helix</keyword>
<protein>
    <submittedName>
        <fullName evidence="3">Uncharacterized protein</fullName>
    </submittedName>
</protein>
<comment type="caution">
    <text evidence="3">The sequence shown here is derived from an EMBL/GenBank/DDBJ whole genome shotgun (WGS) entry which is preliminary data.</text>
</comment>
<sequence length="172" mass="18103">MRRYLRDPIVLVSGAVVAIGLLIALLWGASTPDSARESAEDRETVVVTAPPEPADRDAADDPAGPLDLQEVSDLSDVVGRSVVAEATDVQGVPGDEGFWVDAGGESAWVQLSTAGESPYEIRGGQRVRFVGEVVAHGPDFAQRPEFSEVDAEALVEAGAHIEVDIADLTIVD</sequence>
<evidence type="ECO:0000256" key="2">
    <source>
        <dbReference type="SAM" id="Phobius"/>
    </source>
</evidence>
<proteinExistence type="predicted"/>
<dbReference type="Proteomes" id="UP001165283">
    <property type="component" value="Unassembled WGS sequence"/>
</dbReference>
<keyword evidence="2" id="KW-0812">Transmembrane</keyword>
<evidence type="ECO:0000313" key="3">
    <source>
        <dbReference type="EMBL" id="MCO1660410.1"/>
    </source>
</evidence>
<keyword evidence="2" id="KW-0472">Membrane</keyword>
<gene>
    <name evidence="3" type="ORF">KDL28_35660</name>
</gene>
<evidence type="ECO:0000256" key="1">
    <source>
        <dbReference type="SAM" id="MobiDB-lite"/>
    </source>
</evidence>
<evidence type="ECO:0000313" key="4">
    <source>
        <dbReference type="Proteomes" id="UP001165283"/>
    </source>
</evidence>
<feature type="region of interest" description="Disordered" evidence="1">
    <location>
        <begin position="36"/>
        <end position="64"/>
    </location>
</feature>
<dbReference type="RefSeq" id="WP_252445906.1">
    <property type="nucleotide sequence ID" value="NZ_JAGSOV010000082.1"/>
</dbReference>
<dbReference type="EMBL" id="JAGSOV010000082">
    <property type="protein sequence ID" value="MCO1660410.1"/>
    <property type="molecule type" value="Genomic_DNA"/>
</dbReference>
<feature type="transmembrane region" description="Helical" evidence="2">
    <location>
        <begin position="9"/>
        <end position="29"/>
    </location>
</feature>
<keyword evidence="4" id="KW-1185">Reference proteome</keyword>
<accession>A0ABT1ABU7</accession>
<name>A0ABT1ABU7_9PSEU</name>
<organism evidence="3 4">
    <name type="scientific">Pseudonocardia humida</name>
    <dbReference type="NCBI Taxonomy" id="2800819"/>
    <lineage>
        <taxon>Bacteria</taxon>
        <taxon>Bacillati</taxon>
        <taxon>Actinomycetota</taxon>
        <taxon>Actinomycetes</taxon>
        <taxon>Pseudonocardiales</taxon>
        <taxon>Pseudonocardiaceae</taxon>
        <taxon>Pseudonocardia</taxon>
    </lineage>
</organism>
<reference evidence="3" key="1">
    <citation type="submission" date="2021-04" db="EMBL/GenBank/DDBJ databases">
        <title>Pseudonocardia sp. nov., isolated from sandy soil of mangrove forest.</title>
        <authorList>
            <person name="Zan Z."/>
            <person name="Huang R."/>
            <person name="Liu W."/>
        </authorList>
    </citation>
    <scope>NUCLEOTIDE SEQUENCE</scope>
    <source>
        <strain evidence="3">S2-4</strain>
    </source>
</reference>